<evidence type="ECO:0000313" key="3">
    <source>
        <dbReference type="EMBL" id="TDV39770.1"/>
    </source>
</evidence>
<protein>
    <recommendedName>
        <fullName evidence="2">CAAX prenyl protease 2/Lysostaphin resistance protein A-like domain-containing protein</fullName>
    </recommendedName>
</protein>
<dbReference type="GO" id="GO:0080120">
    <property type="term" value="P:CAAX-box protein maturation"/>
    <property type="evidence" value="ECO:0007669"/>
    <property type="project" value="UniProtKB-ARBA"/>
</dbReference>
<dbReference type="Proteomes" id="UP000294927">
    <property type="component" value="Unassembled WGS sequence"/>
</dbReference>
<evidence type="ECO:0000256" key="1">
    <source>
        <dbReference type="SAM" id="Phobius"/>
    </source>
</evidence>
<feature type="transmembrane region" description="Helical" evidence="1">
    <location>
        <begin position="202"/>
        <end position="218"/>
    </location>
</feature>
<proteinExistence type="predicted"/>
<keyword evidence="1" id="KW-0472">Membrane</keyword>
<comment type="caution">
    <text evidence="3">The sequence shown here is derived from an EMBL/GenBank/DDBJ whole genome shotgun (WGS) entry which is preliminary data.</text>
</comment>
<dbReference type="InterPro" id="IPR052710">
    <property type="entry name" value="CAAX_protease"/>
</dbReference>
<keyword evidence="1" id="KW-1133">Transmembrane helix</keyword>
<reference evidence="3 4" key="1">
    <citation type="submission" date="2019-03" db="EMBL/GenBank/DDBJ databases">
        <title>Genomic Encyclopedia of Archaeal and Bacterial Type Strains, Phase II (KMG-II): from individual species to whole genera.</title>
        <authorList>
            <person name="Goeker M."/>
        </authorList>
    </citation>
    <scope>NUCLEOTIDE SEQUENCE [LARGE SCALE GENOMIC DNA]</scope>
    <source>
        <strain evidence="3 4">DSM 45499</strain>
    </source>
</reference>
<feature type="transmembrane region" description="Helical" evidence="1">
    <location>
        <begin position="143"/>
        <end position="166"/>
    </location>
</feature>
<evidence type="ECO:0000313" key="4">
    <source>
        <dbReference type="Proteomes" id="UP000294927"/>
    </source>
</evidence>
<dbReference type="PANTHER" id="PTHR36435:SF1">
    <property type="entry name" value="CAAX AMINO TERMINAL PROTEASE FAMILY PROTEIN"/>
    <property type="match status" value="1"/>
</dbReference>
<accession>A0A4R7UTL7</accession>
<feature type="transmembrane region" description="Helical" evidence="1">
    <location>
        <begin position="26"/>
        <end position="49"/>
    </location>
</feature>
<sequence length="249" mass="26790">MTDTPSVLADPVEAVPERTHRWGFGAFLFVFAIFVLTAVMIGAFVGAFFPNAGPSPTVIVVGTVVPTVVAACVTLLVTKLRGNGPRIDLRWSMRGEDIRAGFKWGFIGLLVTTLAAFVWTSVVGEQNAQSAIGALVDNQRMPIGPAITLFLFVWLIGPVCEELIYRGLLWGALERLKWGRWAVFCLTTVIFAVSHLEPLRTSLLLVIGIPIGLARLFSGRLGASIVAHQVNNFLPALAVLLVALGVMPA</sequence>
<organism evidence="3 4">
    <name type="scientific">Actinophytocola oryzae</name>
    <dbReference type="NCBI Taxonomy" id="502181"/>
    <lineage>
        <taxon>Bacteria</taxon>
        <taxon>Bacillati</taxon>
        <taxon>Actinomycetota</taxon>
        <taxon>Actinomycetes</taxon>
        <taxon>Pseudonocardiales</taxon>
        <taxon>Pseudonocardiaceae</taxon>
    </lineage>
</organism>
<dbReference type="Pfam" id="PF02517">
    <property type="entry name" value="Rce1-like"/>
    <property type="match status" value="1"/>
</dbReference>
<gene>
    <name evidence="3" type="ORF">CLV71_12582</name>
</gene>
<feature type="domain" description="CAAX prenyl protease 2/Lysostaphin resistance protein A-like" evidence="2">
    <location>
        <begin position="147"/>
        <end position="234"/>
    </location>
</feature>
<dbReference type="EMBL" id="SOCP01000025">
    <property type="protein sequence ID" value="TDV39770.1"/>
    <property type="molecule type" value="Genomic_DNA"/>
</dbReference>
<keyword evidence="1" id="KW-0812">Transmembrane</keyword>
<feature type="transmembrane region" description="Helical" evidence="1">
    <location>
        <begin position="101"/>
        <end position="123"/>
    </location>
</feature>
<dbReference type="AlphaFoldDB" id="A0A4R7UTL7"/>
<feature type="transmembrane region" description="Helical" evidence="1">
    <location>
        <begin position="178"/>
        <end position="196"/>
    </location>
</feature>
<name>A0A4R7UTL7_9PSEU</name>
<feature type="transmembrane region" description="Helical" evidence="1">
    <location>
        <begin position="230"/>
        <end position="247"/>
    </location>
</feature>
<evidence type="ECO:0000259" key="2">
    <source>
        <dbReference type="Pfam" id="PF02517"/>
    </source>
</evidence>
<dbReference type="GO" id="GO:0004175">
    <property type="term" value="F:endopeptidase activity"/>
    <property type="evidence" value="ECO:0007669"/>
    <property type="project" value="UniProtKB-ARBA"/>
</dbReference>
<keyword evidence="4" id="KW-1185">Reference proteome</keyword>
<dbReference type="PANTHER" id="PTHR36435">
    <property type="entry name" value="SLR1288 PROTEIN"/>
    <property type="match status" value="1"/>
</dbReference>
<feature type="transmembrane region" description="Helical" evidence="1">
    <location>
        <begin position="55"/>
        <end position="80"/>
    </location>
</feature>
<dbReference type="InterPro" id="IPR003675">
    <property type="entry name" value="Rce1/LyrA-like_dom"/>
</dbReference>